<organism evidence="2 3">
    <name type="scientific">Pisciglobus halotolerans</name>
    <dbReference type="NCBI Taxonomy" id="745365"/>
    <lineage>
        <taxon>Bacteria</taxon>
        <taxon>Bacillati</taxon>
        <taxon>Bacillota</taxon>
        <taxon>Bacilli</taxon>
        <taxon>Lactobacillales</taxon>
        <taxon>Carnobacteriaceae</taxon>
    </lineage>
</organism>
<accession>A0A1I3BL97</accession>
<dbReference type="EMBL" id="FOQE01000007">
    <property type="protein sequence ID" value="SFH63023.1"/>
    <property type="molecule type" value="Genomic_DNA"/>
</dbReference>
<feature type="transmembrane region" description="Helical" evidence="1">
    <location>
        <begin position="12"/>
        <end position="31"/>
    </location>
</feature>
<feature type="transmembrane region" description="Helical" evidence="1">
    <location>
        <begin position="43"/>
        <end position="66"/>
    </location>
</feature>
<dbReference type="Proteomes" id="UP000198668">
    <property type="component" value="Unassembled WGS sequence"/>
</dbReference>
<keyword evidence="3" id="KW-1185">Reference proteome</keyword>
<dbReference type="AlphaFoldDB" id="A0A1I3BL97"/>
<protein>
    <submittedName>
        <fullName evidence="2">Uncharacterized protein</fullName>
    </submittedName>
</protein>
<dbReference type="RefSeq" id="WP_092091653.1">
    <property type="nucleotide sequence ID" value="NZ_FOQE01000007.1"/>
</dbReference>
<proteinExistence type="predicted"/>
<evidence type="ECO:0000256" key="1">
    <source>
        <dbReference type="SAM" id="Phobius"/>
    </source>
</evidence>
<keyword evidence="1" id="KW-0812">Transmembrane</keyword>
<name>A0A1I3BL97_9LACT</name>
<gene>
    <name evidence="2" type="ORF">SAMN04489868_10781</name>
</gene>
<evidence type="ECO:0000313" key="2">
    <source>
        <dbReference type="EMBL" id="SFH63023.1"/>
    </source>
</evidence>
<evidence type="ECO:0000313" key="3">
    <source>
        <dbReference type="Proteomes" id="UP000198668"/>
    </source>
</evidence>
<sequence>MNFIQKSIEIKWPALLVEVVFLIGGILLLAAGIKMRKENKVSAAMSIVIGALIICISLYLLFWTIIVGDNA</sequence>
<reference evidence="2 3" key="1">
    <citation type="submission" date="2016-10" db="EMBL/GenBank/DDBJ databases">
        <authorList>
            <person name="de Groot N.N."/>
        </authorList>
    </citation>
    <scope>NUCLEOTIDE SEQUENCE [LARGE SCALE GENOMIC DNA]</scope>
    <source>
        <strain evidence="2 3">DSM 27630</strain>
    </source>
</reference>
<keyword evidence="1" id="KW-0472">Membrane</keyword>
<keyword evidence="1" id="KW-1133">Transmembrane helix</keyword>